<evidence type="ECO:0000256" key="16">
    <source>
        <dbReference type="ARBA" id="ARBA00022729"/>
    </source>
</evidence>
<dbReference type="GO" id="GO:0020002">
    <property type="term" value="C:host cell plasma membrane"/>
    <property type="evidence" value="ECO:0007669"/>
    <property type="project" value="UniProtKB-SubCell"/>
</dbReference>
<dbReference type="GO" id="GO:0019082">
    <property type="term" value="P:viral protein processing"/>
    <property type="evidence" value="ECO:0007669"/>
    <property type="project" value="UniProtKB-UniRule"/>
</dbReference>
<keyword evidence="28 32" id="KW-0325">Glycoprotein</keyword>
<keyword evidence="14 32" id="KW-0812">Transmembrane</keyword>
<comment type="domain">
    <text evidence="32">The YXXL motif is involved in determining the exact site of viral release at the surface of infected mononuclear cells and promotes endocytosis. YXXL and di-leucine endocytosis motifs interact directly or indirectly with the clathrin adapter complexes, opperate independently, and their activities are not additive.</text>
</comment>
<dbReference type="GO" id="GO:0075512">
    <property type="term" value="P:clathrin-dependent endocytosis of virus by host cell"/>
    <property type="evidence" value="ECO:0007669"/>
    <property type="project" value="UniProtKB-UniRule"/>
</dbReference>
<keyword evidence="19 32" id="KW-1043">Host membrane</keyword>
<evidence type="ECO:0000256" key="7">
    <source>
        <dbReference type="ARBA" id="ARBA00022506"/>
    </source>
</evidence>
<evidence type="ECO:0000256" key="4">
    <source>
        <dbReference type="ARBA" id="ARBA00004563"/>
    </source>
</evidence>
<evidence type="ECO:0000256" key="30">
    <source>
        <dbReference type="ARBA" id="ARBA00023288"/>
    </source>
</evidence>
<feature type="domain" description="Human immunodeficiency virus 1 envelope glycoprotein Gp120" evidence="34">
    <location>
        <begin position="146"/>
        <end position="509"/>
    </location>
</feature>
<evidence type="ECO:0000256" key="27">
    <source>
        <dbReference type="ARBA" id="ARBA00023157"/>
    </source>
</evidence>
<feature type="topological domain" description="Cytoplasmic" evidence="32">
    <location>
        <begin position="704"/>
        <end position="854"/>
    </location>
</feature>
<evidence type="ECO:0000259" key="35">
    <source>
        <dbReference type="Pfam" id="PF00517"/>
    </source>
</evidence>
<evidence type="ECO:0000256" key="19">
    <source>
        <dbReference type="ARBA" id="ARBA00022870"/>
    </source>
</evidence>
<dbReference type="CDD" id="cd09909">
    <property type="entry name" value="HIV-1-like_HR1-HR2"/>
    <property type="match status" value="1"/>
</dbReference>
<keyword evidence="25 32" id="KW-0472">Membrane</keyword>
<keyword evidence="23 32" id="KW-1039">Host endosome</keyword>
<comment type="function">
    <text evidence="32">Envelope glycoprotein gp160: Oligomerizes in the host endoplasmic reticulum into predominantly trimers. In a second time, gp160 transits in the host Golgi, where glycosylation is completed. The precursor is then proteolytically cleaved in the trans-Golgi and thereby activated by cellular furin or furin-like proteases to produce gp120 and gp41.</text>
</comment>
<evidence type="ECO:0000256" key="11">
    <source>
        <dbReference type="ARBA" id="ARBA00022581"/>
    </source>
</evidence>
<comment type="domain">
    <text evidence="32">The CD4-binding region is targeted by the antibody b12.</text>
</comment>
<dbReference type="GO" id="GO:1903908">
    <property type="term" value="P:positive regulation of plasma membrane raft polarization"/>
    <property type="evidence" value="ECO:0007669"/>
    <property type="project" value="UniProtKB-UniRule"/>
</dbReference>
<evidence type="ECO:0000259" key="34">
    <source>
        <dbReference type="Pfam" id="PF00516"/>
    </source>
</evidence>
<dbReference type="GO" id="GO:0039654">
    <property type="term" value="P:fusion of virus membrane with host endosome membrane"/>
    <property type="evidence" value="ECO:0007669"/>
    <property type="project" value="UniProtKB-UniRule"/>
</dbReference>
<dbReference type="InterPro" id="IPR036377">
    <property type="entry name" value="Gp120_core_sf"/>
</dbReference>
<evidence type="ECO:0000256" key="5">
    <source>
        <dbReference type="ARBA" id="ARBA00004578"/>
    </source>
</evidence>
<organismHost>
    <name type="scientific">Homo sapiens</name>
    <name type="common">Human</name>
    <dbReference type="NCBI Taxonomy" id="9606"/>
</organismHost>
<keyword evidence="22 32" id="KW-1133">Transmembrane helix</keyword>
<keyword evidence="24 32" id="KW-0175">Coiled coil</keyword>
<dbReference type="InterPro" id="IPR000328">
    <property type="entry name" value="GP41-like"/>
</dbReference>
<dbReference type="GO" id="GO:0019062">
    <property type="term" value="P:virion attachment to host cell"/>
    <property type="evidence" value="ECO:0007669"/>
    <property type="project" value="UniProtKB-UniRule"/>
</dbReference>
<keyword evidence="17 32" id="KW-1161">Viral attachment to host cell</keyword>
<sequence length="854" mass="97124">MRVMEILRNCPRWWIWGILGFWMLIICNGNLWVTVYYGVPVWREAKTTLFCASDAKAYEKEVHNVWATHACVPTDPSPQEMVLENVTENFNMWKNDMVDQMHEDIISLWDESLKPCVKLTPLCVTLNCSNVNNSTGTANRTIEEEMKKEVKNCSFNATTEITDKRKNMQALFYRLDIVPLNKSDEGNGEYRLINCNTSVMTHACPKVSFDPIPIHYCAPAGYAILKCNNKEFNGTGSCKNVSTVQCTHGIKPVVSTQLLLNGSLAENETIIRSQNLTDNAKTIIVQLNKPVEIVCTRPNNNTRKSVRIGPGQVFYATGDIIGDIRQAHCNISEGEWNETLRRVNETLKRHFPNKTIIFEQPSGGDLEITTHSFNCGGEFFYCNTSKLFNKTYWVNDTEDDTNSSSTITLPCRIKQIINMWQEVGRAIYAPPIKGNITCRSNITGLLLTRDGGKVDEGNVSRPNETFRPGGGDMRDNWRSELYKYKVVEIKPLGIAPTAAKRRVVEREKRAVGIGAVFLGFLGAAGSTMGAASITLMVQARQLLFGIVQQQSNLLRAIEAQQHMLQLTVWGIKQLQARVLAIERYLRDQQLLGIWGCSGKLICTTAVPWNSSWSNKTQKEIWENMTWMEWDREINNYTNIIYNLLEVSQNQQEKNEKDLLELDKWNNLWNWFDITQWLWYIKIFIMIVGGLIGLRIIFTVLSIVNRVRQGYSPLSFQTLTPNSRGPDRLERIEEGGGEQDRSRSIRLVSGFLSLAWDDLRSLCLFSYHRLRDCTLIVARVVEILGQRGWEALKYLGSLVQYWGLELKKSAINLLDTIAIAVAEGTDRIIGLVQRICRAICNIPTRIRQGFEAALL</sequence>
<keyword evidence="27 32" id="KW-1015">Disulfide bond</keyword>
<dbReference type="FunFam" id="2.170.40.20:FF:000003">
    <property type="entry name" value="Envelope glycoprotein gp160"/>
    <property type="match status" value="1"/>
</dbReference>
<comment type="similarity">
    <text evidence="32">Belongs to the HIV-1 env protein family.</text>
</comment>
<comment type="domain">
    <text evidence="32 33">The 17 amino acids long immunosuppressive region is present in many retroviral envelope proteins. Synthetic peptides derived from this relatively conserved sequence inhibit immune function in vitro and in vivo.</text>
</comment>
<keyword evidence="26 32" id="KW-0564">Palmitate</keyword>
<feature type="chain" id="PRO_5023318343" description="Transmembrane protein gp41" evidence="32">
    <location>
        <begin position="510"/>
        <end position="854"/>
    </location>
</feature>
<evidence type="ECO:0000256" key="18">
    <source>
        <dbReference type="ARBA" id="ARBA00022844"/>
    </source>
</evidence>
<feature type="disulfide bond" evidence="32">
    <location>
        <begin position="596"/>
        <end position="602"/>
    </location>
</feature>
<comment type="domain">
    <text evidence="32">Some of the most genetically diverse regions of the viral genome are present in Env. They are called variable regions 1 through 5 (V1 through V5). Coreceptor usage of gp120 is determined mainly by the primary structure of the third variable region (V3) in the outer domain of gp120. The sequence of V3 determines which coreceptor, CCR5 and/or CXCR4 (corresponding to R5/macrophage, X4/T cell and R5X4/T cell and macrophage tropism), is used to trigger the fusion potential of the Env complex, and hence which cells the virus can infect. Binding to CCR5 involves a region adjacent in addition to V3.</text>
</comment>
<feature type="domain" description="Human immunodeficiency virus 1 envelope glycoprotein Gp120" evidence="34">
    <location>
        <begin position="31"/>
        <end position="140"/>
    </location>
</feature>
<comment type="miscellaneous">
    <text evidence="32">HIV-1 lineages are divided in three main groups, M (for Major), O (for Outlier), and N (for New, or Non-M, Non-O). The vast majority of strains found worldwide belong to the group M. Group O seems to be endemic to and largely confined to Cameroon and neighboring countries in West Central Africa, where these viruses represent a small minority of HIV-1 strains. The group N is represented by a limited number of isolates from Cameroonian persons. The group M is further subdivided in 9 clades or subtypes (A to D, F to H, J and K).</text>
</comment>
<keyword evidence="9 32" id="KW-1032">Host cell membrane</keyword>
<feature type="short sequence motif" description="Di-leucine internalization motif" evidence="32">
    <location>
        <begin position="853"/>
        <end position="854"/>
    </location>
</feature>
<proteinExistence type="inferred from homology"/>
<keyword evidence="30 32" id="KW-0449">Lipoprotein</keyword>
<feature type="lipid moiety-binding region" description="S-palmitoyl cysteine; by host" evidence="32">
    <location>
        <position position="835"/>
    </location>
</feature>
<keyword evidence="8 32" id="KW-1170">Fusion of virus membrane with host endosomal membrane</keyword>
<keyword evidence="10 32" id="KW-1165">Clathrin-mediated endocytosis of virus by host</keyword>
<dbReference type="GO" id="GO:0055036">
    <property type="term" value="C:virion membrane"/>
    <property type="evidence" value="ECO:0007669"/>
    <property type="project" value="UniProtKB-SubCell"/>
</dbReference>
<comment type="caution">
    <text evidence="32 33">Lacks conserved residue(s) required for the propagation of feature annotation.</text>
</comment>
<evidence type="ECO:0000256" key="13">
    <source>
        <dbReference type="ARBA" id="ARBA00022685"/>
    </source>
</evidence>
<feature type="lipid moiety-binding region" description="S-palmitoyl cysteine; by host" evidence="32">
    <location>
        <position position="762"/>
    </location>
</feature>
<dbReference type="GO" id="GO:0019031">
    <property type="term" value="C:viral envelope"/>
    <property type="evidence" value="ECO:0007669"/>
    <property type="project" value="UniProtKB-KW"/>
</dbReference>
<feature type="site" description="Cleavage; by host furin" evidence="32">
    <location>
        <begin position="509"/>
        <end position="510"/>
    </location>
</feature>
<feature type="region of interest" description="MPER; binding to GalCer" evidence="32">
    <location>
        <begin position="660"/>
        <end position="681"/>
    </location>
</feature>
<evidence type="ECO:0000256" key="32">
    <source>
        <dbReference type="HAMAP-Rule" id="MF_04083"/>
    </source>
</evidence>
<keyword evidence="16 32" id="KW-0732">Signal</keyword>
<dbReference type="GO" id="GO:0016020">
    <property type="term" value="C:membrane"/>
    <property type="evidence" value="ECO:0007669"/>
    <property type="project" value="UniProtKB-UniRule"/>
</dbReference>
<dbReference type="FunFam" id="1.10.287.210:FF:000001">
    <property type="entry name" value="Envelope glycoprotein gp160"/>
    <property type="match status" value="1"/>
</dbReference>
<dbReference type="SUPFAM" id="SSF56502">
    <property type="entry name" value="gp120 core"/>
    <property type="match status" value="2"/>
</dbReference>
<dbReference type="GO" id="GO:0005198">
    <property type="term" value="F:structural molecule activity"/>
    <property type="evidence" value="ECO:0007669"/>
    <property type="project" value="UniProtKB-UniRule"/>
</dbReference>
<evidence type="ECO:0000256" key="8">
    <source>
        <dbReference type="ARBA" id="ARBA00022510"/>
    </source>
</evidence>
<evidence type="ECO:0000256" key="33">
    <source>
        <dbReference type="RuleBase" id="RU363095"/>
    </source>
</evidence>
<feature type="transmembrane region" description="Helical" evidence="33">
    <location>
        <begin position="676"/>
        <end position="703"/>
    </location>
</feature>
<evidence type="ECO:0000256" key="2">
    <source>
        <dbReference type="ARBA" id="ARBA00004433"/>
    </source>
</evidence>
<dbReference type="Gene3D" id="1.20.5.490">
    <property type="entry name" value="Single helix bin"/>
    <property type="match status" value="1"/>
</dbReference>
<feature type="domain" description="Retroviral envelope protein GP41-like" evidence="35">
    <location>
        <begin position="528"/>
        <end position="718"/>
    </location>
</feature>
<comment type="subunit">
    <text evidence="32">The mature envelope protein (Env) consists of a homotrimer of non-covalently associated gp120-gp41 heterodimers. The resulting complex protrudes from the virus surface as a spike. There seems to be as few as 10 spikes on the average virion. Surface protein gp120 interacts with host CD4, CCR5 and CXCR4. Gp120 also interacts with the C-type lectins CD209/DC-SIGN and CLEC4M/DC-SIGNR (collectively referred to as DC-SIGN(R)). Gp120 and gp41 interact with GalCer. Gp120 interacts with host ITGA4/ITGB7 complex; on CD4+ T-cells, this interaction results in rapid activation of integrin ITGAL/LFA-1, which facilitates efficient cell-to-cell spreading of HIV-1. Gp120 interacts with cell-associated heparan sulfate; this interaction increases virus infectivity on permissive cells and may be involved in infection of CD4- cells.</text>
</comment>
<comment type="function">
    <text evidence="32">Transmembrane protein gp41: Acts as a class I viral fusion protein. Under the current model, the protein has at least 3 conformational states: pre-fusion native state, pre-hairpin intermediate state, and post-fusion hairpin state. During fusion of viral and target intracellular membranes, the coiled coil regions (heptad repeats) assume a trimer-of-hairpins structure, positioning the fusion peptide in close proximity to the C-terminal region of the ectodomain. The formation of this structure appears to drive apposition and subsequent fusion of viral and target cell membranes. Complete fusion occurs in host cell endosomes and is dynamin-dependent, however some lipid transfer might occur at the plasma membrane. The virus undergoes clathrin-dependent internalization long before endosomal fusion, thus minimizing the surface exposure of conserved viral epitopes during fusion and reducing the efficacy of inhibitors targeting these epitopes. Membranes fusion leads to delivery of the nucleocapsid into the cytoplasm.</text>
</comment>
<comment type="subcellular location">
    <subcellularLocation>
        <location evidence="3">Host cell membrane</location>
        <topology evidence="3">Peripheral membrane protein</topology>
    </subcellularLocation>
    <subcellularLocation>
        <location evidence="1">Host cell membrane</location>
        <topology evidence="1">Single-pass type I membrane protein</topology>
    </subcellularLocation>
    <subcellularLocation>
        <location evidence="2">Host endosome membrane</location>
        <topology evidence="2">Peripheral membrane protein</topology>
    </subcellularLocation>
    <subcellularLocation>
        <location evidence="5">Host endosome membrane</location>
        <topology evidence="5">Single-pass type I membrane protein</topology>
    </subcellularLocation>
    <subcellularLocation>
        <location evidence="6">Virion membrane</location>
        <topology evidence="6">Peripheral membrane protein</topology>
    </subcellularLocation>
    <subcellularLocation>
        <location evidence="4">Virion membrane</location>
        <topology evidence="4">Single-pass type I membrane protein</topology>
    </subcellularLocation>
</comment>
<evidence type="ECO:0000256" key="21">
    <source>
        <dbReference type="ARBA" id="ARBA00022890"/>
    </source>
</evidence>
<accession>F2W1M0</accession>
<evidence type="ECO:0000256" key="31">
    <source>
        <dbReference type="ARBA" id="ARBA00023296"/>
    </source>
</evidence>
<comment type="subcellular location">
    <molecule>Transmembrane protein gp41</molecule>
    <subcellularLocation>
        <location evidence="32">Virion membrane</location>
        <topology evidence="32">Single-pass type I membrane protein</topology>
    </subcellularLocation>
    <subcellularLocation>
        <location evidence="32">Host cell membrane</location>
        <topology evidence="32">Single-pass type I membrane protein</topology>
    </subcellularLocation>
    <subcellularLocation>
        <location evidence="32">Host endosome membrane</location>
        <topology evidence="32">Single-pass type I membrane protein</topology>
    </subcellularLocation>
    <text evidence="32">It is probably concentrated at the site of budding and incorporated into the virions possibly by contacts between the cytoplasmic tail of Env and the N-terminus of Gag.</text>
</comment>
<comment type="miscellaneous">
    <text evidence="32">Inhibitors targeting HIV-1 viral envelope proteins are used as antiretroviral drugs. Attachment of virions to the cell surface via non-specific interactions and CD4 binding can be blocked by inhibitors that include cyanovirin-N, cyclotriazadisulfonamide analogs, PRO 2000, TNX 355 and PRO 542. In addition, BMS 806 can block CD4-induced conformational changes. Env interactions with the coreceptor molecules can be targeted by CCR5 antagonists including SCH-D, maraviroc (UK 427857) and aplaviroc (GW 873140), and the CXCR4 antagonist AMD 070. Fusion of viral and cellular membranes can be inhibited by peptides such as enfuvirtide and tifuvirtide (T 1249). Resistance to inhibitors associated with mutations in Env are observed. Most of the time, single mutations confer only a modest reduction in drug susceptibility. Combination of several mutations is usually required to develop a high-level drug resistance.</text>
</comment>
<dbReference type="FunFam" id="1.20.5.490:FF:000001">
    <property type="entry name" value="Envelope glycoprotein gp160"/>
    <property type="match status" value="1"/>
</dbReference>
<dbReference type="HAMAP" id="MF_04083">
    <property type="entry name" value="HIV_ENV"/>
    <property type="match status" value="1"/>
</dbReference>
<comment type="PTM">
    <text evidence="32">Palmitoylation of the transmembrane protein and of Env polyprotein (prior to its proteolytic cleavage) is essential for their association with host cell membrane lipid rafts. Palmitoylation is therefore required for envelope trafficking to classical lipid rafts, but not for viral replication.</text>
</comment>
<evidence type="ECO:0000256" key="15">
    <source>
        <dbReference type="ARBA" id="ARBA00022703"/>
    </source>
</evidence>
<evidence type="ECO:0000256" key="25">
    <source>
        <dbReference type="ARBA" id="ARBA00023136"/>
    </source>
</evidence>
<evidence type="ECO:0000313" key="36">
    <source>
        <dbReference type="EMBL" id="ADZ47166.1"/>
    </source>
</evidence>
<feature type="region of interest" description="Immunosuppression" evidence="32">
    <location>
        <begin position="572"/>
        <end position="590"/>
    </location>
</feature>
<evidence type="ECO:0000256" key="28">
    <source>
        <dbReference type="ARBA" id="ARBA00023180"/>
    </source>
</evidence>
<dbReference type="GO" id="GO:0052031">
    <property type="term" value="P:symbiont-mediated perturbation of host defense response"/>
    <property type="evidence" value="ECO:0007669"/>
    <property type="project" value="UniProtKB-UniRule"/>
</dbReference>
<comment type="subcellular location">
    <molecule>Surface protein gp120</molecule>
    <subcellularLocation>
        <location evidence="32">Virion membrane</location>
        <topology evidence="32">Peripheral membrane protein</topology>
    </subcellularLocation>
    <subcellularLocation>
        <location evidence="32">Host cell membrane</location>
        <topology evidence="32">Peripheral membrane protein</topology>
    </subcellularLocation>
    <subcellularLocation>
        <location evidence="32">Host endosome membrane</location>
        <topology evidence="32">Single-pass type I membrane protein</topology>
    </subcellularLocation>
    <text evidence="32">The surface protein is not anchored to the viral envelope, but associates with the extravirion surface through its binding to TM. It is probably concentrated at the site of budding and incorporated into the virions possibly by contacts between the cytoplasmic tail of Env and the N-terminus of Gag.</text>
</comment>
<feature type="region of interest" description="CD4-binding loop" evidence="32">
    <location>
        <begin position="361"/>
        <end position="371"/>
    </location>
</feature>
<comment type="domain">
    <text evidence="32">The membrane proximal external region (MPER) present in gp41 is a tryptophan-rich region recognized by the antibodies 2F5, Z13, and 4E10. MPER seems to play a role in fusion.</text>
</comment>
<evidence type="ECO:0000256" key="3">
    <source>
        <dbReference type="ARBA" id="ARBA00004505"/>
    </source>
</evidence>
<evidence type="ECO:0000256" key="23">
    <source>
        <dbReference type="ARBA" id="ARBA00023046"/>
    </source>
</evidence>
<evidence type="ECO:0000256" key="6">
    <source>
        <dbReference type="ARBA" id="ARBA00004650"/>
    </source>
</evidence>
<feature type="disulfide bond" evidence="32">
    <location>
        <begin position="217"/>
        <end position="246"/>
    </location>
</feature>
<dbReference type="InterPro" id="IPR037527">
    <property type="entry name" value="Gp160"/>
</dbReference>
<dbReference type="Gene3D" id="2.170.40.20">
    <property type="entry name" value="Human immunodeficiency virus 1, Gp160, envelope glycoprotein"/>
    <property type="match status" value="2"/>
</dbReference>
<dbReference type="FunFam" id="2.170.40.20:FF:000004">
    <property type="entry name" value="Envelope glycoprotein gp160"/>
    <property type="match status" value="1"/>
</dbReference>
<gene>
    <name evidence="32 36" type="primary">env</name>
</gene>
<dbReference type="GO" id="GO:0019064">
    <property type="term" value="P:fusion of virus membrane with host plasma membrane"/>
    <property type="evidence" value="ECO:0007669"/>
    <property type="project" value="UniProtKB-UniRule"/>
</dbReference>
<keyword evidence="7 32" id="KW-1168">Fusion of virus membrane with host membrane</keyword>
<dbReference type="Gene3D" id="1.10.287.210">
    <property type="match status" value="1"/>
</dbReference>
<evidence type="ECO:0000256" key="1">
    <source>
        <dbReference type="ARBA" id="ARBA00004402"/>
    </source>
</evidence>
<keyword evidence="13 32" id="KW-0165">Cleavage on pair of basic residues</keyword>
<keyword evidence="11 32" id="KW-0945">Host-virus interaction</keyword>
<dbReference type="EMBL" id="HM070643">
    <property type="protein sequence ID" value="ADZ47166.1"/>
    <property type="molecule type" value="Genomic_RNA"/>
</dbReference>
<comment type="PTM">
    <text evidence="32">Highly glycosylated by host. The high number of glycan on the protein is reffered to as 'glycan shield' because it contributes to hide protein sequence from adaptive immune system.</text>
</comment>
<keyword evidence="29 32" id="KW-0899">Viral immunoevasion</keyword>
<feature type="disulfide bond" evidence="32">
    <location>
        <begin position="51"/>
        <end position="71"/>
    </location>
</feature>
<feature type="disulfide bond" evidence="32">
    <location>
        <begin position="227"/>
        <end position="238"/>
    </location>
</feature>
<evidence type="ECO:0000256" key="9">
    <source>
        <dbReference type="ARBA" id="ARBA00022511"/>
    </source>
</evidence>
<dbReference type="GO" id="GO:0044175">
    <property type="term" value="C:host cell endosome membrane"/>
    <property type="evidence" value="ECO:0007669"/>
    <property type="project" value="UniProtKB-SubCell"/>
</dbReference>
<comment type="function">
    <text evidence="32">Surface protein gp120: Attaches the virus to the host lymphoid cell by binding to the primary receptor CD4. This interaction induces a structural rearrangement creating a high affinity binding site for a chemokine coreceptor like CXCR4 and/or CCR5. Acts as a ligand for CD209/DC-SIGN and CLEC4M/DC-SIGNR, which are respectively found on dendritic cells (DCs), and on endothelial cells of liver sinusoids and lymph node sinuses. These interactions allow capture of viral particles at mucosal surfaces by these cells and subsequent transmission to permissive cells. HIV subverts the migration properties of dendritic cells to gain access to CD4+ T-cells in lymph nodes. Virus transmission to permissive T-cells occurs either in trans (without DCs infection, through viral capture and transmission), or in cis (following DCs productive infection, through the usual CD4-gp120 interaction), thereby inducing a robust infection. In trans infection, bound virions remain infectious over days and it is proposed that they are not degraded, but protected in non-lysosomal acidic organelles within the DCs close to the cell membrane thus contributing to the viral infectious potential during DCs' migration from the periphery to the lymphoid tissues. On arrival at lymphoid tissues, intact virions recycle back to DCs' cell surface allowing virus transmission to CD4+ T-cells.</text>
</comment>
<feature type="coiled-coil region" evidence="32">
    <location>
        <begin position="631"/>
        <end position="665"/>
    </location>
</feature>
<keyword evidence="21 32" id="KW-1164">Virus endocytosis by host</keyword>
<evidence type="ECO:0000256" key="20">
    <source>
        <dbReference type="ARBA" id="ARBA00022879"/>
    </source>
</evidence>
<evidence type="ECO:0000256" key="14">
    <source>
        <dbReference type="ARBA" id="ARBA00022692"/>
    </source>
</evidence>
<keyword evidence="12 32" id="KW-1162">Viral penetration into host cytoplasm</keyword>
<feature type="chain" id="PRO_5023318347" description="Envelope glycoprotein gp160" evidence="32">
    <location>
        <begin position="30"/>
        <end position="854"/>
    </location>
</feature>
<feature type="transmembrane region" description="Helical" evidence="33">
    <location>
        <begin position="510"/>
        <end position="537"/>
    </location>
</feature>
<keyword evidence="31 32" id="KW-1160">Virus entry into host cell</keyword>
<evidence type="ECO:0000256" key="22">
    <source>
        <dbReference type="ARBA" id="ARBA00022989"/>
    </source>
</evidence>
<evidence type="ECO:0000256" key="10">
    <source>
        <dbReference type="ARBA" id="ARBA00022570"/>
    </source>
</evidence>
<comment type="PTM">
    <text evidence="32">Specific enzymatic cleavages in vivo yield mature proteins. Envelope glycoproteins are synthesized as a inactive precursor that is heavily N-glycosylated and processed likely by host cell furin in the Golgi to yield the mature SU and TM proteins. The cleavage site between SU and TM requires the minimal sequence [KR]-X-[KR]-R. About 2 of the 9 disulfide bonds of gp41 are reduced by P4HB/PDI, following binding to CD4 receptor.</text>
</comment>
<feature type="transmembrane region" description="Helical" evidence="33">
    <location>
        <begin position="13"/>
        <end position="39"/>
    </location>
</feature>
<keyword evidence="20 32" id="KW-0261">Viral envelope protein</keyword>
<protein>
    <recommendedName>
        <fullName evidence="32">Envelope glycoprotein gp160</fullName>
    </recommendedName>
    <alternativeName>
        <fullName evidence="32">Env polyprotein</fullName>
    </alternativeName>
    <component>
        <recommendedName>
            <fullName evidence="32">Surface protein gp120</fullName>
            <shortName evidence="32">SU</shortName>
        </recommendedName>
        <alternativeName>
            <fullName evidence="32">Glycoprotein 120</fullName>
            <shortName evidence="32">gp120</shortName>
        </alternativeName>
    </component>
    <component>
        <recommendedName>
            <fullName evidence="32">Transmembrane protein gp41</fullName>
            <shortName evidence="32">TM</shortName>
        </recommendedName>
        <alternativeName>
            <fullName evidence="32">Glycoprotein 41</fullName>
            <shortName evidence="32">gp41</shortName>
        </alternativeName>
    </component>
</protein>
<dbReference type="GO" id="GO:1903911">
    <property type="term" value="P:positive regulation of receptor clustering"/>
    <property type="evidence" value="ECO:0007669"/>
    <property type="project" value="UniProtKB-UniRule"/>
</dbReference>
<evidence type="ECO:0000256" key="24">
    <source>
        <dbReference type="ARBA" id="ARBA00023054"/>
    </source>
</evidence>
<keyword evidence="15 32" id="KW-0053">Apoptosis</keyword>
<dbReference type="Pfam" id="PF00516">
    <property type="entry name" value="GP120"/>
    <property type="match status" value="2"/>
</dbReference>
<feature type="short sequence motif" description="YXXL motif; contains endocytosis signal" evidence="32">
    <location>
        <begin position="710"/>
        <end position="713"/>
    </location>
</feature>
<evidence type="ECO:0000256" key="29">
    <source>
        <dbReference type="ARBA" id="ARBA00023280"/>
    </source>
</evidence>
<dbReference type="Pfam" id="PF00517">
    <property type="entry name" value="GP41"/>
    <property type="match status" value="1"/>
</dbReference>
<dbReference type="SUPFAM" id="SSF58069">
    <property type="entry name" value="Virus ectodomain"/>
    <property type="match status" value="1"/>
</dbReference>
<organism evidence="36">
    <name type="scientific">Human immunodeficiency virus type 1</name>
    <name type="common">HIV-1</name>
    <dbReference type="NCBI Taxonomy" id="11676"/>
    <lineage>
        <taxon>Viruses</taxon>
        <taxon>Riboviria</taxon>
        <taxon>Pararnavirae</taxon>
        <taxon>Artverviricota</taxon>
        <taxon>Revtraviricetes</taxon>
        <taxon>Ortervirales</taxon>
        <taxon>Retroviridae</taxon>
        <taxon>Orthoretrovirinae</taxon>
        <taxon>Lentivirus</taxon>
        <taxon>Lentivirus humimdef1</taxon>
    </lineage>
</organism>
<evidence type="ECO:0000256" key="12">
    <source>
        <dbReference type="ARBA" id="ARBA00022595"/>
    </source>
</evidence>
<evidence type="ECO:0000256" key="26">
    <source>
        <dbReference type="ARBA" id="ARBA00023139"/>
    </source>
</evidence>
<evidence type="ECO:0000256" key="17">
    <source>
        <dbReference type="ARBA" id="ARBA00022804"/>
    </source>
</evidence>
<reference evidence="36" key="1">
    <citation type="journal article" date="2011" name="J. Virol.">
        <title>Origin and evolution of HIV-1 in breast milk determined by single-genome amplification and sequencing.</title>
        <authorList>
            <consortium name="Center for HIV/AIDS Vaccine Immunology A0167854"/>
            <person name="Salazar-Gonzalez J.F."/>
            <person name="Salazar M.G."/>
            <person name="Learn G.H."/>
            <person name="Fouda G.G."/>
            <person name="Kang H.H."/>
            <person name="Mahlokozera T."/>
            <person name="Wilks A.B."/>
            <person name="Lovingood R.V."/>
            <person name="Stacey A."/>
            <person name="Kalilani L."/>
            <person name="Meshnick S.R."/>
            <person name="Borrow P."/>
            <person name="Montefiori D.C."/>
            <person name="Denny T.N."/>
            <person name="Letvin N.L."/>
            <person name="Shaw G.M."/>
            <person name="Hahn B.H."/>
            <person name="Permar S.R."/>
        </authorList>
    </citation>
    <scope>NUCLEOTIDE SEQUENCE</scope>
    <source>
        <strain evidence="36">3902_F9</strain>
    </source>
</reference>
<keyword evidence="18 32" id="KW-0946">Virion</keyword>
<dbReference type="InterPro" id="IPR000777">
    <property type="entry name" value="HIV1_Gp120"/>
</dbReference>
<feature type="region of interest" description="Fusion peptide" evidence="32">
    <location>
        <begin position="510"/>
        <end position="530"/>
    </location>
</feature>
<name>F2W1M0_HV1</name>